<keyword evidence="3" id="KW-1185">Reference proteome</keyword>
<organism evidence="2 3">
    <name type="scientific">Cochliobolus carbonum (strain 26-R-13)</name>
    <name type="common">Maize leaf spot fungus</name>
    <name type="synonym">Bipolaris zeicola</name>
    <dbReference type="NCBI Taxonomy" id="930089"/>
    <lineage>
        <taxon>Eukaryota</taxon>
        <taxon>Fungi</taxon>
        <taxon>Dikarya</taxon>
        <taxon>Ascomycota</taxon>
        <taxon>Pezizomycotina</taxon>
        <taxon>Dothideomycetes</taxon>
        <taxon>Pleosporomycetidae</taxon>
        <taxon>Pleosporales</taxon>
        <taxon>Pleosporineae</taxon>
        <taxon>Pleosporaceae</taxon>
        <taxon>Bipolaris</taxon>
    </lineage>
</organism>
<dbReference type="EMBL" id="KI964557">
    <property type="protein sequence ID" value="EUC36862.1"/>
    <property type="molecule type" value="Genomic_DNA"/>
</dbReference>
<dbReference type="RefSeq" id="XP_007708878.1">
    <property type="nucleotide sequence ID" value="XM_007710688.1"/>
</dbReference>
<evidence type="ECO:0000256" key="1">
    <source>
        <dbReference type="SAM" id="MobiDB-lite"/>
    </source>
</evidence>
<dbReference type="KEGG" id="bze:COCCADRAFT_87183"/>
<feature type="region of interest" description="Disordered" evidence="1">
    <location>
        <begin position="1"/>
        <end position="27"/>
    </location>
</feature>
<evidence type="ECO:0000313" key="2">
    <source>
        <dbReference type="EMBL" id="EUC36862.1"/>
    </source>
</evidence>
<name>W6YBK2_COCC2</name>
<dbReference type="GeneID" id="19152317"/>
<gene>
    <name evidence="2" type="ORF">COCCADRAFT_87183</name>
</gene>
<dbReference type="AlphaFoldDB" id="W6YBK2"/>
<feature type="non-terminal residue" evidence="2">
    <location>
        <position position="1"/>
    </location>
</feature>
<evidence type="ECO:0000313" key="3">
    <source>
        <dbReference type="Proteomes" id="UP000053841"/>
    </source>
</evidence>
<sequence length="54" mass="5881">TTNLSTQMSVLPHLPPSKPSASVSTTKKRVYRPPVLCKCNTLAQQCRTLRAGRG</sequence>
<reference evidence="2 3" key="1">
    <citation type="journal article" date="2013" name="PLoS Genet.">
        <title>Comparative genome structure, secondary metabolite, and effector coding capacity across Cochliobolus pathogens.</title>
        <authorList>
            <person name="Condon B.J."/>
            <person name="Leng Y."/>
            <person name="Wu D."/>
            <person name="Bushley K.E."/>
            <person name="Ohm R.A."/>
            <person name="Otillar R."/>
            <person name="Martin J."/>
            <person name="Schackwitz W."/>
            <person name="Grimwood J."/>
            <person name="MohdZainudin N."/>
            <person name="Xue C."/>
            <person name="Wang R."/>
            <person name="Manning V.A."/>
            <person name="Dhillon B."/>
            <person name="Tu Z.J."/>
            <person name="Steffenson B.J."/>
            <person name="Salamov A."/>
            <person name="Sun H."/>
            <person name="Lowry S."/>
            <person name="LaButti K."/>
            <person name="Han J."/>
            <person name="Copeland A."/>
            <person name="Lindquist E."/>
            <person name="Barry K."/>
            <person name="Schmutz J."/>
            <person name="Baker S.E."/>
            <person name="Ciuffetti L.M."/>
            <person name="Grigoriev I.V."/>
            <person name="Zhong S."/>
            <person name="Turgeon B.G."/>
        </authorList>
    </citation>
    <scope>NUCLEOTIDE SEQUENCE [LARGE SCALE GENOMIC DNA]</scope>
    <source>
        <strain evidence="2 3">26-R-13</strain>
    </source>
</reference>
<proteinExistence type="predicted"/>
<accession>W6YBK2</accession>
<dbReference type="Proteomes" id="UP000053841">
    <property type="component" value="Unassembled WGS sequence"/>
</dbReference>
<protein>
    <submittedName>
        <fullName evidence="2">Uncharacterized protein</fullName>
    </submittedName>
</protein>
<dbReference type="HOGENOM" id="CLU_3055864_0_0_1"/>